<proteinExistence type="predicted"/>
<evidence type="ECO:0000256" key="3">
    <source>
        <dbReference type="ARBA" id="ARBA00022679"/>
    </source>
</evidence>
<reference evidence="6" key="1">
    <citation type="submission" date="2021-08" db="EMBL/GenBank/DDBJ databases">
        <authorList>
            <person name="Nwanade C."/>
            <person name="Wang M."/>
            <person name="Masoudi A."/>
            <person name="Yu Z."/>
            <person name="Liu J."/>
        </authorList>
    </citation>
    <scope>NUCLEOTIDE SEQUENCE</scope>
    <source>
        <strain evidence="6">S166</strain>
    </source>
</reference>
<comment type="catalytic activity">
    <reaction evidence="4">
        <text>a 2'-deoxyadenosine in DNA + S-adenosyl-L-methionine = an N(6)-methyl-2'-deoxyadenosine in DNA + S-adenosyl-L-homocysteine + H(+)</text>
        <dbReference type="Rhea" id="RHEA:15197"/>
        <dbReference type="Rhea" id="RHEA-COMP:12418"/>
        <dbReference type="Rhea" id="RHEA-COMP:12419"/>
        <dbReference type="ChEBI" id="CHEBI:15378"/>
        <dbReference type="ChEBI" id="CHEBI:57856"/>
        <dbReference type="ChEBI" id="CHEBI:59789"/>
        <dbReference type="ChEBI" id="CHEBI:90615"/>
        <dbReference type="ChEBI" id="CHEBI:90616"/>
        <dbReference type="EC" id="2.1.1.72"/>
    </reaction>
</comment>
<dbReference type="PROSITE" id="PS00092">
    <property type="entry name" value="N6_MTASE"/>
    <property type="match status" value="1"/>
</dbReference>
<keyword evidence="2" id="KW-0489">Methyltransferase</keyword>
<dbReference type="Gene3D" id="3.40.50.150">
    <property type="entry name" value="Vaccinia Virus protein VP39"/>
    <property type="match status" value="2"/>
</dbReference>
<evidence type="ECO:0000256" key="2">
    <source>
        <dbReference type="ARBA" id="ARBA00022603"/>
    </source>
</evidence>
<dbReference type="RefSeq" id="WP_259963445.1">
    <property type="nucleotide sequence ID" value="NZ_CP081051.1"/>
</dbReference>
<evidence type="ECO:0000256" key="5">
    <source>
        <dbReference type="SAM" id="MobiDB-lite"/>
    </source>
</evidence>
<dbReference type="InterPro" id="IPR050953">
    <property type="entry name" value="N4_N6_ade-DNA_methylase"/>
</dbReference>
<sequence>MSMSSPFSKANKMNFSGIENENEFFPSGAFADDLAEEFAALAAGWPRGAENPLRRIKAVADPWQRMIERTLGDPRARDVISAREKQAGALLEALGYEVKRDVAKLDSGQLVPVLTILADADHRSQLWIIETPIPEEDLGADPLSVPFVPAQVHEEDRDKLVTEKALEDLLGDEVFGAQDAPRYVLVMGPTSCVLARRDKWPSRSVLRFDLIEILTTRNDEVLTAFIGLIGRKALVPRSGTPMLEVIEEEAQRRANAVTSSLKATVREAIEILGTEVLKVTENKLPPGKYPEGYGNAGTWITGDILATESLRMMYRLLFLFYAEANPRLGIFDMKNPIYRTGYSLEALRELESVRLRTKEEKEGTYLWQSLTRLLDIIWNGVEHGPMPCRPVRVSLLDPESTPLLNRVMPRNEAVQEILRALSLKKTRSGTNRISYAQLGIGQLGAVYETLISFTGTVAKEPMLELVPDAKVGKHDLKGISDDPDEARDDKEHNPLEPAWFVPKSRADEFSRPQIRYHRGHPVIHERGSFTYRLAGRDRQKSASYYTPEPLARLLVQHTLEEACKPYRRPDGTYIADKLLELKILEPAMGSAAFLVETVNQLADMYLEAKQAEIGRTIPQDDYEVEKRRVRAYIADRNCFGVDLNPIAVELGAISLWLNSLHSGSFSPWFGDQLHAGNSLIGARRAAYDPKSLKAKKKGERWFELNPQELRPNDPRPKGHVWQFLLPAEGMVPFDKDKSIADLLGDAQQKIKEWRTGPKGAAAKKAKKESGDVDWLDPMSNDEVAQLQRLSSTVDDLFDQVADQLRQARAKANDQITLWPETTMPGATGLSYKDKIKDFRVLTGVEHVANSLPYQRLKTAMDMWCALFTWPLDKVDLLPSRFEWIMKLDMILTGGQRGGALNSPEAMGFSNSQLDLVDRMEPGEADARAGVMDLAPQGDMIRETDVDALVATTDWVKVAVQVAAKERFTHFDLIFADLLRDRNGFDVIVGNPPWARPSWDANAVHGELDPGFLAMGLSASDGDAARKKVWAGAEPHRWNKPEFRRDFLSAYVSAKGGMEVTGDATLFPFAGGGANNLYRCFIDLAFRLTAPLGAAGLIHQDGHLSDPGSGEFRSHWYGRTVRYFEFRNQIKRKMFAEVDNNIRFSLNVYRGSASEPSFEAINGAFLSTQVEESYRHDGYGEVYASKNAEGNWDTRGHLDRVVPIDHAALTAIHELAEGDDSPVMKTRFIQPYSRGTMDVFSAFARAPKLSSSIKTCEVWHTNGKGEQVFDSVPGWHMAHTWNETTSQKDGSIRRETAFRSVEETILQGPLFHVGNPVYKSPRQPCISNKSYDVLDLSALPEDYIQRSNYGPALDMKDFRARITKCRFDPTRYHTDFYRVAFRNMVALNGERSLIGALIPPGMTHIHGVKSFAFRQPNDLLNFHACSLALPLDMRLKAGGKQNAESELENLPFPALPSTAKHRALRLACLTRAYAPLWEEAAPGLTPLPWSLDDPRLPPVDPGPTWSRDTALRTDFARRMALVEIDVLVARALGLTLEQLQEIYRIYFPVLQENEQGTWYDRNGRIVWTCSKGLPGVGWLMDGKSPGRAAWDKKLESNPQVLRCTAIDDTQPGGPREVERVFEGPFETCDRAADYARAWAHFDELEGHA</sequence>
<feature type="region of interest" description="Disordered" evidence="5">
    <location>
        <begin position="474"/>
        <end position="495"/>
    </location>
</feature>
<organism evidence="6 7">
    <name type="scientific">Leisingera aquaemixtae</name>
    <dbReference type="NCBI Taxonomy" id="1396826"/>
    <lineage>
        <taxon>Bacteria</taxon>
        <taxon>Pseudomonadati</taxon>
        <taxon>Pseudomonadota</taxon>
        <taxon>Alphaproteobacteria</taxon>
        <taxon>Rhodobacterales</taxon>
        <taxon>Roseobacteraceae</taxon>
        <taxon>Leisingera</taxon>
    </lineage>
</organism>
<dbReference type="EMBL" id="CP081051">
    <property type="protein sequence ID" value="UWQ39923.1"/>
    <property type="molecule type" value="Genomic_DNA"/>
</dbReference>
<name>A0ABY5WEN1_9RHOB</name>
<accession>A0ABY5WEN1</accession>
<dbReference type="Proteomes" id="UP001058514">
    <property type="component" value="Chromosome"/>
</dbReference>
<keyword evidence="7" id="KW-1185">Reference proteome</keyword>
<evidence type="ECO:0000256" key="4">
    <source>
        <dbReference type="ARBA" id="ARBA00047942"/>
    </source>
</evidence>
<evidence type="ECO:0000313" key="6">
    <source>
        <dbReference type="EMBL" id="UWQ39923.1"/>
    </source>
</evidence>
<dbReference type="InterPro" id="IPR029063">
    <property type="entry name" value="SAM-dependent_MTases_sf"/>
</dbReference>
<dbReference type="InterPro" id="IPR002052">
    <property type="entry name" value="DNA_methylase_N6_adenine_CS"/>
</dbReference>
<evidence type="ECO:0000256" key="1">
    <source>
        <dbReference type="ARBA" id="ARBA00011900"/>
    </source>
</evidence>
<dbReference type="PANTHER" id="PTHR33841:SF1">
    <property type="entry name" value="DNA METHYLTRANSFERASE A"/>
    <property type="match status" value="1"/>
</dbReference>
<dbReference type="SUPFAM" id="SSF53335">
    <property type="entry name" value="S-adenosyl-L-methionine-dependent methyltransferases"/>
    <property type="match status" value="1"/>
</dbReference>
<gene>
    <name evidence="6" type="ORF">K3718_10015</name>
</gene>
<keyword evidence="3" id="KW-0808">Transferase</keyword>
<evidence type="ECO:0000313" key="7">
    <source>
        <dbReference type="Proteomes" id="UP001058514"/>
    </source>
</evidence>
<protein>
    <recommendedName>
        <fullName evidence="1">site-specific DNA-methyltransferase (adenine-specific)</fullName>
        <ecNumber evidence="1">2.1.1.72</ecNumber>
    </recommendedName>
</protein>
<dbReference type="EC" id="2.1.1.72" evidence="1"/>
<dbReference type="PANTHER" id="PTHR33841">
    <property type="entry name" value="DNA METHYLTRANSFERASE YEEA-RELATED"/>
    <property type="match status" value="1"/>
</dbReference>